<evidence type="ECO:0000256" key="4">
    <source>
        <dbReference type="ARBA" id="ARBA00022847"/>
    </source>
</evidence>
<feature type="transmembrane region" description="Helical" evidence="8">
    <location>
        <begin position="433"/>
        <end position="453"/>
    </location>
</feature>
<name>A0A813GG29_POLGL</name>
<evidence type="ECO:0000313" key="10">
    <source>
        <dbReference type="EMBL" id="CAE8626121.1"/>
    </source>
</evidence>
<proteinExistence type="predicted"/>
<dbReference type="GO" id="GO:0016020">
    <property type="term" value="C:membrane"/>
    <property type="evidence" value="ECO:0007669"/>
    <property type="project" value="UniProtKB-SubCell"/>
</dbReference>
<evidence type="ECO:0000256" key="7">
    <source>
        <dbReference type="SAM" id="MobiDB-lite"/>
    </source>
</evidence>
<dbReference type="InterPro" id="IPR020846">
    <property type="entry name" value="MFS_dom"/>
</dbReference>
<feature type="transmembrane region" description="Helical" evidence="8">
    <location>
        <begin position="372"/>
        <end position="394"/>
    </location>
</feature>
<sequence>MENPPVDVFSAPVRRSRRPPGCKQLDRRRFAISICCLFLGAAKLRRRAWQASAYYADGPLLCFLQPRPINAEQRCRSHGIAAGPRAINKSTFKSRLPSQALGAPLPGGSSGEQPQVAANWPMILGLSALGIFISYADRSNISVAIISMTQEFHWSKTFEGWVLASFFAGYAGTQLLGGQLADKLGGKAVLATGLAVWSLATFVTPAVAAAGAAPLIAVRVLLGLGEGVAFPAVHSIISRLVPTERQSVAVAIVTAASYAGAALAFLLVPAVISNFGWATSFEAFGACALLWLPAWLLVDIPKPQNEAKEVSAVAPGQIISELWPLLQRREVLAICIAQYCGSWGLYGLISWLPTFFSEQYGVPLSELPALTFVPYLLQAVVGVAAGAIADRAIASGTNKIDVRKRLQTLGMLVPAFALLAAASPLAAGSAQTGALLIDIGLACSAFTVGGVSANHLDVAPRHAGAVFGAGNTAATLAGLAAVPVTGAILDATGSWSLVFGVTAAHYFVGACVFAAWAGAEALPEDNVGEDSKDSKEDSEVTSSEPVTPVEPVDTL</sequence>
<dbReference type="SUPFAM" id="SSF103473">
    <property type="entry name" value="MFS general substrate transporter"/>
    <property type="match status" value="1"/>
</dbReference>
<feature type="domain" description="Major facilitator superfamily (MFS) profile" evidence="9">
    <location>
        <begin position="123"/>
        <end position="521"/>
    </location>
</feature>
<dbReference type="EMBL" id="CAJNNV010028909">
    <property type="protein sequence ID" value="CAE8626121.1"/>
    <property type="molecule type" value="Genomic_DNA"/>
</dbReference>
<evidence type="ECO:0000256" key="3">
    <source>
        <dbReference type="ARBA" id="ARBA00022692"/>
    </source>
</evidence>
<keyword evidence="3 8" id="KW-0812">Transmembrane</keyword>
<feature type="transmembrane region" description="Helical" evidence="8">
    <location>
        <begin position="465"/>
        <end position="489"/>
    </location>
</feature>
<dbReference type="OrthoDB" id="2250022at2759"/>
<comment type="caution">
    <text evidence="10">The sequence shown here is derived from an EMBL/GenBank/DDBJ whole genome shotgun (WGS) entry which is preliminary data.</text>
</comment>
<dbReference type="InterPro" id="IPR011701">
    <property type="entry name" value="MFS"/>
</dbReference>
<feature type="transmembrane region" description="Helical" evidence="8">
    <location>
        <begin position="495"/>
        <end position="516"/>
    </location>
</feature>
<reference evidence="10" key="1">
    <citation type="submission" date="2021-02" db="EMBL/GenBank/DDBJ databases">
        <authorList>
            <person name="Dougan E. K."/>
            <person name="Rhodes N."/>
            <person name="Thang M."/>
            <person name="Chan C."/>
        </authorList>
    </citation>
    <scope>NUCLEOTIDE SEQUENCE</scope>
</reference>
<feature type="transmembrane region" description="Helical" evidence="8">
    <location>
        <begin position="278"/>
        <end position="298"/>
    </location>
</feature>
<gene>
    <name evidence="10" type="ORF">PGLA1383_LOCUS43086</name>
</gene>
<protein>
    <recommendedName>
        <fullName evidence="9">Major facilitator superfamily (MFS) profile domain-containing protein</fullName>
    </recommendedName>
</protein>
<feature type="transmembrane region" description="Helical" evidence="8">
    <location>
        <begin position="249"/>
        <end position="272"/>
    </location>
</feature>
<dbReference type="AlphaFoldDB" id="A0A813GG29"/>
<feature type="transmembrane region" description="Helical" evidence="8">
    <location>
        <begin position="331"/>
        <end position="352"/>
    </location>
</feature>
<dbReference type="PROSITE" id="PS50850">
    <property type="entry name" value="MFS"/>
    <property type="match status" value="1"/>
</dbReference>
<evidence type="ECO:0000256" key="6">
    <source>
        <dbReference type="ARBA" id="ARBA00023136"/>
    </source>
</evidence>
<evidence type="ECO:0000256" key="8">
    <source>
        <dbReference type="SAM" id="Phobius"/>
    </source>
</evidence>
<dbReference type="PANTHER" id="PTHR11662">
    <property type="entry name" value="SOLUTE CARRIER FAMILY 17"/>
    <property type="match status" value="1"/>
</dbReference>
<dbReference type="Pfam" id="PF07690">
    <property type="entry name" value="MFS_1"/>
    <property type="match status" value="1"/>
</dbReference>
<keyword evidence="11" id="KW-1185">Reference proteome</keyword>
<accession>A0A813GG29</accession>
<feature type="transmembrane region" description="Helical" evidence="8">
    <location>
        <begin position="406"/>
        <end position="427"/>
    </location>
</feature>
<dbReference type="InterPro" id="IPR050382">
    <property type="entry name" value="MFS_Na/Anion_cotransporter"/>
</dbReference>
<dbReference type="FunFam" id="1.20.1250.20:FF:000003">
    <property type="entry name" value="Solute carrier family 17 member 3"/>
    <property type="match status" value="1"/>
</dbReference>
<evidence type="ECO:0000256" key="5">
    <source>
        <dbReference type="ARBA" id="ARBA00022989"/>
    </source>
</evidence>
<keyword evidence="5 8" id="KW-1133">Transmembrane helix</keyword>
<organism evidence="10 11">
    <name type="scientific">Polarella glacialis</name>
    <name type="common">Dinoflagellate</name>
    <dbReference type="NCBI Taxonomy" id="89957"/>
    <lineage>
        <taxon>Eukaryota</taxon>
        <taxon>Sar</taxon>
        <taxon>Alveolata</taxon>
        <taxon>Dinophyceae</taxon>
        <taxon>Suessiales</taxon>
        <taxon>Suessiaceae</taxon>
        <taxon>Polarella</taxon>
    </lineage>
</organism>
<dbReference type="GO" id="GO:0015293">
    <property type="term" value="F:symporter activity"/>
    <property type="evidence" value="ECO:0007669"/>
    <property type="project" value="UniProtKB-KW"/>
</dbReference>
<keyword evidence="6 8" id="KW-0472">Membrane</keyword>
<dbReference type="Gene3D" id="1.20.1250.20">
    <property type="entry name" value="MFS general substrate transporter like domains"/>
    <property type="match status" value="2"/>
</dbReference>
<dbReference type="Proteomes" id="UP000654075">
    <property type="component" value="Unassembled WGS sequence"/>
</dbReference>
<evidence type="ECO:0000256" key="1">
    <source>
        <dbReference type="ARBA" id="ARBA00004141"/>
    </source>
</evidence>
<feature type="compositionally biased region" description="Basic and acidic residues" evidence="7">
    <location>
        <begin position="529"/>
        <end position="538"/>
    </location>
</feature>
<evidence type="ECO:0000313" key="11">
    <source>
        <dbReference type="Proteomes" id="UP000654075"/>
    </source>
</evidence>
<dbReference type="InterPro" id="IPR036259">
    <property type="entry name" value="MFS_trans_sf"/>
</dbReference>
<keyword evidence="4" id="KW-0769">Symport</keyword>
<dbReference type="OMA" id="YNEQSQM"/>
<feature type="transmembrane region" description="Helical" evidence="8">
    <location>
        <begin position="188"/>
        <end position="210"/>
    </location>
</feature>
<evidence type="ECO:0000256" key="2">
    <source>
        <dbReference type="ARBA" id="ARBA00022448"/>
    </source>
</evidence>
<evidence type="ECO:0000259" key="9">
    <source>
        <dbReference type="PROSITE" id="PS50850"/>
    </source>
</evidence>
<feature type="region of interest" description="Disordered" evidence="7">
    <location>
        <begin position="524"/>
        <end position="555"/>
    </location>
</feature>
<dbReference type="PANTHER" id="PTHR11662:SF446">
    <property type="entry name" value="SODIUM-DEPENDENT PHOSPHATE TRANSPORT PROTEIN 1, CHLOROPLASTIC"/>
    <property type="match status" value="1"/>
</dbReference>
<feature type="transmembrane region" description="Helical" evidence="8">
    <location>
        <begin position="116"/>
        <end position="136"/>
    </location>
</feature>
<keyword evidence="2" id="KW-0813">Transport</keyword>
<feature type="transmembrane region" description="Helical" evidence="8">
    <location>
        <begin position="216"/>
        <end position="237"/>
    </location>
</feature>
<comment type="subcellular location">
    <subcellularLocation>
        <location evidence="1">Membrane</location>
        <topology evidence="1">Multi-pass membrane protein</topology>
    </subcellularLocation>
</comment>